<keyword evidence="4" id="KW-1185">Reference proteome</keyword>
<dbReference type="PROSITE" id="PS50132">
    <property type="entry name" value="RGS"/>
    <property type="match status" value="1"/>
</dbReference>
<evidence type="ECO:0000256" key="1">
    <source>
        <dbReference type="SAM" id="MobiDB-lite"/>
    </source>
</evidence>
<feature type="compositionally biased region" description="Polar residues" evidence="1">
    <location>
        <begin position="731"/>
        <end position="743"/>
    </location>
</feature>
<feature type="compositionally biased region" description="Low complexity" evidence="1">
    <location>
        <begin position="342"/>
        <end position="355"/>
    </location>
</feature>
<accession>A0A8H8U6Z3</accession>
<feature type="compositionally biased region" description="Low complexity" evidence="1">
    <location>
        <begin position="289"/>
        <end position="306"/>
    </location>
</feature>
<sequence>MKYLRTAMRRAKHRKPPSLYLHPSSKDTSPRCSSVLSDWDADDEGFMSSGEFMPSRPLSLSIPSGPYCSRRPTLHEILSNTAPSPWTSSAFMAYLSQNHCLETLEFTMDATRYTKHYQGVLESAPHTPLSPQTSEYEYVRMLWQKLLDAYIAPNGPREVNLPSDVRDRLMALPSSYTPPDPAELEPAVKIIYELMEESVLVPFLNSVAPARNSGSYASPWGSDESMSDTYMAGSLDERSLSPAASRRDGSPTGSGSGGDLVSQSYIGPSPRLSHQSHLSAALGRGSRLSAHASGSSATSSGDAPDTLTDDSTDSPSPSASALEPMTPPDTPPTSNAGFLDVSPGSSPQQGRSESSSWKKMGAKLGFKKSRSSRGSSSSTKSSRYPIGRDSSPESGNVIAPMEHPTQDVSSPRDISQKTAFLHGGTSLKLSEGDLSPVLEAHPGSPVDISDRRRPSLAASFSQRLYHGSDPDLAKFEKKQLEGKKEEDIRRDGMAAKLYCPVIPGAANNNKDKDNSMPPNRLMQVAGMQPFYIPAKISEQEEVHRGSHLDSIDGSAQQRLSVDTEMAMEFDFKTENGIWISANPLANESRSSLATTTTAHTTSTLVDDSMSRRMSNGALTLDTSIASSAASMMSSVDSIQSTTTTASSDTYGWEEELDRKESIESSVTWRRDLGHRFPTNGRTISPRRGVYDYNNRGGEGRRKSLLHRVLNISGSRREPGDESGIPPVPGPSMSQRPTYPTNAP</sequence>
<dbReference type="PANTHER" id="PTHR10845:SF267">
    <property type="entry name" value="REGULATOR OF G PROTEIN SIGNALING DOMAIN PROTEIN (AFU_ORTHOLOGUE AFUA_6G06860)"/>
    <property type="match status" value="1"/>
</dbReference>
<evidence type="ECO:0000313" key="3">
    <source>
        <dbReference type="EMBL" id="TVY33812.1"/>
    </source>
</evidence>
<feature type="region of interest" description="Disordered" evidence="1">
    <location>
        <begin position="432"/>
        <end position="453"/>
    </location>
</feature>
<evidence type="ECO:0000313" key="4">
    <source>
        <dbReference type="Proteomes" id="UP000462212"/>
    </source>
</evidence>
<feature type="compositionally biased region" description="Basic and acidic residues" evidence="1">
    <location>
        <begin position="237"/>
        <end position="249"/>
    </location>
</feature>
<feature type="compositionally biased region" description="Low complexity" evidence="1">
    <location>
        <begin position="313"/>
        <end position="322"/>
    </location>
</feature>
<dbReference type="InterPro" id="IPR044926">
    <property type="entry name" value="RGS_subdomain_2"/>
</dbReference>
<feature type="region of interest" description="Disordered" evidence="1">
    <location>
        <begin position="1"/>
        <end position="32"/>
    </location>
</feature>
<dbReference type="SUPFAM" id="SSF48097">
    <property type="entry name" value="Regulator of G-protein signaling, RGS"/>
    <property type="match status" value="1"/>
</dbReference>
<dbReference type="CDD" id="cd07440">
    <property type="entry name" value="RGS"/>
    <property type="match status" value="1"/>
</dbReference>
<feature type="region of interest" description="Disordered" evidence="1">
    <location>
        <begin position="673"/>
        <end position="743"/>
    </location>
</feature>
<dbReference type="OrthoDB" id="10266999at2759"/>
<dbReference type="AlphaFoldDB" id="A0A8H8U6Z3"/>
<feature type="domain" description="RGS" evidence="2">
    <location>
        <begin position="91"/>
        <end position="206"/>
    </location>
</feature>
<dbReference type="Gene3D" id="1.10.167.10">
    <property type="entry name" value="Regulator of G-protein Signalling 4, domain 2"/>
    <property type="match status" value="1"/>
</dbReference>
<feature type="compositionally biased region" description="Basic residues" evidence="1">
    <location>
        <begin position="7"/>
        <end position="16"/>
    </location>
</feature>
<dbReference type="SMART" id="SM00315">
    <property type="entry name" value="RGS"/>
    <property type="match status" value="1"/>
</dbReference>
<evidence type="ECO:0000259" key="2">
    <source>
        <dbReference type="PROSITE" id="PS50132"/>
    </source>
</evidence>
<dbReference type="PANTHER" id="PTHR10845">
    <property type="entry name" value="REGULATOR OF G PROTEIN SIGNALING"/>
    <property type="match status" value="1"/>
</dbReference>
<dbReference type="Pfam" id="PF00615">
    <property type="entry name" value="RGS"/>
    <property type="match status" value="1"/>
</dbReference>
<protein>
    <recommendedName>
        <fullName evidence="2">RGS domain-containing protein</fullName>
    </recommendedName>
</protein>
<feature type="compositionally biased region" description="Polar residues" evidence="1">
    <location>
        <begin position="261"/>
        <end position="278"/>
    </location>
</feature>
<gene>
    <name evidence="3" type="ORF">LSUB1_G008358</name>
</gene>
<feature type="region of interest" description="Disordered" evidence="1">
    <location>
        <begin position="237"/>
        <end position="413"/>
    </location>
</feature>
<dbReference type="Proteomes" id="UP000462212">
    <property type="component" value="Unassembled WGS sequence"/>
</dbReference>
<reference evidence="3 4" key="1">
    <citation type="submission" date="2018-05" db="EMBL/GenBank/DDBJ databases">
        <title>Genome sequencing and assembly of the regulated plant pathogen Lachnellula willkommii and related sister species for the development of diagnostic species identification markers.</title>
        <authorList>
            <person name="Giroux E."/>
            <person name="Bilodeau G."/>
        </authorList>
    </citation>
    <scope>NUCLEOTIDE SEQUENCE [LARGE SCALE GENOMIC DNA]</scope>
    <source>
        <strain evidence="3 4">CBS 197.66</strain>
    </source>
</reference>
<dbReference type="InterPro" id="IPR016137">
    <property type="entry name" value="RGS"/>
</dbReference>
<proteinExistence type="predicted"/>
<dbReference type="EMBL" id="QGMJ01000738">
    <property type="protein sequence ID" value="TVY33812.1"/>
    <property type="molecule type" value="Genomic_DNA"/>
</dbReference>
<comment type="caution">
    <text evidence="3">The sequence shown here is derived from an EMBL/GenBank/DDBJ whole genome shotgun (WGS) entry which is preliminary data.</text>
</comment>
<organism evidence="3 4">
    <name type="scientific">Lachnellula subtilissima</name>
    <dbReference type="NCBI Taxonomy" id="602034"/>
    <lineage>
        <taxon>Eukaryota</taxon>
        <taxon>Fungi</taxon>
        <taxon>Dikarya</taxon>
        <taxon>Ascomycota</taxon>
        <taxon>Pezizomycotina</taxon>
        <taxon>Leotiomycetes</taxon>
        <taxon>Helotiales</taxon>
        <taxon>Lachnaceae</taxon>
        <taxon>Lachnellula</taxon>
    </lineage>
</organism>
<dbReference type="InterPro" id="IPR036305">
    <property type="entry name" value="RGS_sf"/>
</dbReference>
<name>A0A8H8U6Z3_9HELO</name>
<feature type="compositionally biased region" description="Low complexity" evidence="1">
    <location>
        <begin position="372"/>
        <end position="383"/>
    </location>
</feature>